<dbReference type="AlphaFoldDB" id="A0A1D2AIW4"/>
<protein>
    <submittedName>
        <fullName evidence="1">Uncharacterized protein</fullName>
    </submittedName>
</protein>
<feature type="non-terminal residue" evidence="1">
    <location>
        <position position="1"/>
    </location>
</feature>
<sequence>FSLFIYFAIPEHLPYFEYALQEELSAPNKNKIWQVVIFTFGIFKPSAVFHMRKPHTTEAIQHEFSNSHIADRQRGALVICTKDAILHFFFASASPPHQWHH</sequence>
<organism evidence="1">
    <name type="scientific">Ornithodoros brasiliensis</name>
    <name type="common">Mouro tick</name>
    <dbReference type="NCBI Taxonomy" id="888526"/>
    <lineage>
        <taxon>Eukaryota</taxon>
        <taxon>Metazoa</taxon>
        <taxon>Ecdysozoa</taxon>
        <taxon>Arthropoda</taxon>
        <taxon>Chelicerata</taxon>
        <taxon>Arachnida</taxon>
        <taxon>Acari</taxon>
        <taxon>Parasitiformes</taxon>
        <taxon>Ixodida</taxon>
        <taxon>Ixodoidea</taxon>
        <taxon>Argasidae</taxon>
        <taxon>Ornithodorinae</taxon>
        <taxon>Ornithodoros</taxon>
    </lineage>
</organism>
<evidence type="ECO:0000313" key="1">
    <source>
        <dbReference type="EMBL" id="JAT78933.1"/>
    </source>
</evidence>
<name>A0A1D2AIW4_ORNBR</name>
<accession>A0A1D2AIW4</accession>
<reference evidence="1" key="1">
    <citation type="submission" date="2016-07" db="EMBL/GenBank/DDBJ databases">
        <title>Salivary Glands transcriptome analysis on engorged females of Ornithodoros brasiliensis (Acari:Argasidae).</title>
        <authorList>
            <person name="Simons S.M."/>
            <person name="Carvalho E."/>
            <person name="Junqueira-de-Azevedo I."/>
            <person name="Ho P.L."/>
            <person name="Giovanni D."/>
            <person name="Mendonca R."/>
            <person name="Onofrio V."/>
            <person name="Landulfo G."/>
            <person name="Ramirez D."/>
            <person name="Barros-Battesti D."/>
        </authorList>
    </citation>
    <scope>NUCLEOTIDE SEQUENCE</scope>
    <source>
        <strain evidence="1">Female</strain>
        <tissue evidence="1">Salivary gland</tissue>
    </source>
</reference>
<dbReference type="EMBL" id="GETE01000774">
    <property type="protein sequence ID" value="JAT78933.1"/>
    <property type="molecule type" value="Transcribed_RNA"/>
</dbReference>
<proteinExistence type="predicted"/>